<dbReference type="Pfam" id="PF00002">
    <property type="entry name" value="7tm_2"/>
    <property type="match status" value="1"/>
</dbReference>
<evidence type="ECO:0000256" key="3">
    <source>
        <dbReference type="ARBA" id="ARBA00022989"/>
    </source>
</evidence>
<protein>
    <recommendedName>
        <fullName evidence="6">G-protein coupled receptors family 2 profile 2 domain-containing protein</fullName>
    </recommendedName>
</protein>
<dbReference type="HOGENOM" id="CLU_002753_3_0_1"/>
<dbReference type="Gene3D" id="1.20.1070.10">
    <property type="entry name" value="Rhodopsin 7-helix transmembrane proteins"/>
    <property type="match status" value="1"/>
</dbReference>
<dbReference type="GO" id="GO:0004930">
    <property type="term" value="F:G protein-coupled receptor activity"/>
    <property type="evidence" value="ECO:0007669"/>
    <property type="project" value="InterPro"/>
</dbReference>
<dbReference type="Proteomes" id="UP000014500">
    <property type="component" value="Unassembled WGS sequence"/>
</dbReference>
<evidence type="ECO:0000313" key="7">
    <source>
        <dbReference type="EnsemblMetazoa" id="SMAR004028-PA"/>
    </source>
</evidence>
<feature type="transmembrane region" description="Helical" evidence="5">
    <location>
        <begin position="172"/>
        <end position="193"/>
    </location>
</feature>
<name>T1ISF6_STRMM</name>
<dbReference type="GO" id="GO:0016020">
    <property type="term" value="C:membrane"/>
    <property type="evidence" value="ECO:0007669"/>
    <property type="project" value="UniProtKB-SubCell"/>
</dbReference>
<evidence type="ECO:0000256" key="5">
    <source>
        <dbReference type="SAM" id="Phobius"/>
    </source>
</evidence>
<dbReference type="EMBL" id="JH431430">
    <property type="status" value="NOT_ANNOTATED_CDS"/>
    <property type="molecule type" value="Genomic_DNA"/>
</dbReference>
<dbReference type="PANTHER" id="PTHR45902:SF2">
    <property type="entry name" value="G-PROTEIN COUPLED RECEPTORS FAMILY 2 PROFILE 2 DOMAIN-CONTAINING PROTEIN"/>
    <property type="match status" value="1"/>
</dbReference>
<sequence length="357" mass="39658">MLSSTHHQQLCSRNTNIPNHHFNCRMASGDRESSTITFSFVNATTNAGLTVANSNVVEEEVFSLVTVVANSLSLVGLIFAFITYSLFSDVRSLAGTTLMNLLAALFLLQLLFVVGVQKLRDNHLCLGLVFSLHGLGLSVFTWLTAMTHDVYVMSKDSNLCVRDNTSARMCTFCRYSIIAWGFPCACTCLAVALQDFSMPPDNCWISRTEILTYAFALPLAFITVVMAFFATRAAITIKCVSDMLIDRKRSRKWRNRRYVQLSLYVKIYALSAAVWLCGLGARMTGIQTVWMVFQLLFSVQGLLVAVAYTCNGRMLKIYSSTFRPRTDTQVSCYGTAGDLSCSTSLQLLTWETPPDAV</sequence>
<dbReference type="OMA" id="AVWFAFC"/>
<dbReference type="PANTHER" id="PTHR45902">
    <property type="entry name" value="LATROPHILIN RECEPTOR-LIKE PROTEIN A"/>
    <property type="match status" value="1"/>
</dbReference>
<dbReference type="InterPro" id="IPR053231">
    <property type="entry name" value="GPCR_LN-TM7"/>
</dbReference>
<feature type="transmembrane region" description="Helical" evidence="5">
    <location>
        <begin position="261"/>
        <end position="283"/>
    </location>
</feature>
<evidence type="ECO:0000313" key="8">
    <source>
        <dbReference type="Proteomes" id="UP000014500"/>
    </source>
</evidence>
<evidence type="ECO:0000256" key="2">
    <source>
        <dbReference type="ARBA" id="ARBA00022692"/>
    </source>
</evidence>
<keyword evidence="8" id="KW-1185">Reference proteome</keyword>
<evidence type="ECO:0000256" key="4">
    <source>
        <dbReference type="ARBA" id="ARBA00023136"/>
    </source>
</evidence>
<proteinExistence type="predicted"/>
<feature type="transmembrane region" description="Helical" evidence="5">
    <location>
        <begin position="61"/>
        <end position="86"/>
    </location>
</feature>
<reference evidence="7" key="2">
    <citation type="submission" date="2015-02" db="UniProtKB">
        <authorList>
            <consortium name="EnsemblMetazoa"/>
        </authorList>
    </citation>
    <scope>IDENTIFICATION</scope>
</reference>
<dbReference type="EnsemblMetazoa" id="SMAR004028-RA">
    <property type="protein sequence ID" value="SMAR004028-PA"/>
    <property type="gene ID" value="SMAR004028"/>
</dbReference>
<dbReference type="PhylomeDB" id="T1ISF6"/>
<evidence type="ECO:0000256" key="1">
    <source>
        <dbReference type="ARBA" id="ARBA00004141"/>
    </source>
</evidence>
<dbReference type="InterPro" id="IPR000832">
    <property type="entry name" value="GPCR_2_secretin-like"/>
</dbReference>
<feature type="domain" description="G-protein coupled receptors family 2 profile 2" evidence="6">
    <location>
        <begin position="62"/>
        <end position="312"/>
    </location>
</feature>
<evidence type="ECO:0000259" key="6">
    <source>
        <dbReference type="PROSITE" id="PS50261"/>
    </source>
</evidence>
<feature type="transmembrane region" description="Helical" evidence="5">
    <location>
        <begin position="98"/>
        <end position="116"/>
    </location>
</feature>
<feature type="transmembrane region" description="Helical" evidence="5">
    <location>
        <begin position="213"/>
        <end position="240"/>
    </location>
</feature>
<dbReference type="GO" id="GO:0007166">
    <property type="term" value="P:cell surface receptor signaling pathway"/>
    <property type="evidence" value="ECO:0007669"/>
    <property type="project" value="InterPro"/>
</dbReference>
<reference evidence="8" key="1">
    <citation type="submission" date="2011-05" db="EMBL/GenBank/DDBJ databases">
        <authorList>
            <person name="Richards S.R."/>
            <person name="Qu J."/>
            <person name="Jiang H."/>
            <person name="Jhangiani S.N."/>
            <person name="Agravi P."/>
            <person name="Goodspeed R."/>
            <person name="Gross S."/>
            <person name="Mandapat C."/>
            <person name="Jackson L."/>
            <person name="Mathew T."/>
            <person name="Pu L."/>
            <person name="Thornton R."/>
            <person name="Saada N."/>
            <person name="Wilczek-Boney K.B."/>
            <person name="Lee S."/>
            <person name="Kovar C."/>
            <person name="Wu Y."/>
            <person name="Scherer S.E."/>
            <person name="Worley K.C."/>
            <person name="Muzny D.M."/>
            <person name="Gibbs R."/>
        </authorList>
    </citation>
    <scope>NUCLEOTIDE SEQUENCE</scope>
    <source>
        <strain evidence="8">Brora</strain>
    </source>
</reference>
<dbReference type="eggNOG" id="KOG4289">
    <property type="taxonomic scope" value="Eukaryota"/>
</dbReference>
<comment type="subcellular location">
    <subcellularLocation>
        <location evidence="1">Membrane</location>
        <topology evidence="1">Multi-pass membrane protein</topology>
    </subcellularLocation>
</comment>
<keyword evidence="4 5" id="KW-0472">Membrane</keyword>
<feature type="transmembrane region" description="Helical" evidence="5">
    <location>
        <begin position="289"/>
        <end position="310"/>
    </location>
</feature>
<dbReference type="PROSITE" id="PS50261">
    <property type="entry name" value="G_PROTEIN_RECEP_F2_4"/>
    <property type="match status" value="1"/>
</dbReference>
<keyword evidence="3 5" id="KW-1133">Transmembrane helix</keyword>
<dbReference type="InterPro" id="IPR017981">
    <property type="entry name" value="GPCR_2-like_7TM"/>
</dbReference>
<dbReference type="AlphaFoldDB" id="T1ISF6"/>
<keyword evidence="2 5" id="KW-0812">Transmembrane</keyword>
<organism evidence="7 8">
    <name type="scientific">Strigamia maritima</name>
    <name type="common">European centipede</name>
    <name type="synonym">Geophilus maritimus</name>
    <dbReference type="NCBI Taxonomy" id="126957"/>
    <lineage>
        <taxon>Eukaryota</taxon>
        <taxon>Metazoa</taxon>
        <taxon>Ecdysozoa</taxon>
        <taxon>Arthropoda</taxon>
        <taxon>Myriapoda</taxon>
        <taxon>Chilopoda</taxon>
        <taxon>Pleurostigmophora</taxon>
        <taxon>Geophilomorpha</taxon>
        <taxon>Linotaeniidae</taxon>
        <taxon>Strigamia</taxon>
    </lineage>
</organism>
<accession>T1ISF6</accession>